<dbReference type="EMBL" id="MFQS01000034">
    <property type="protein sequence ID" value="OGH82671.1"/>
    <property type="molecule type" value="Genomic_DNA"/>
</dbReference>
<proteinExistence type="predicted"/>
<organism evidence="2 3">
    <name type="scientific">Candidatus Magasanikbacteria bacterium RIFOXYB1_FULL_40_15</name>
    <dbReference type="NCBI Taxonomy" id="1798697"/>
    <lineage>
        <taxon>Bacteria</taxon>
        <taxon>Candidatus Magasanikiibacteriota</taxon>
    </lineage>
</organism>
<accession>A0A1F6NFP5</accession>
<feature type="coiled-coil region" evidence="1">
    <location>
        <begin position="12"/>
        <end position="56"/>
    </location>
</feature>
<reference evidence="2 3" key="1">
    <citation type="journal article" date="2016" name="Nat. Commun.">
        <title>Thousands of microbial genomes shed light on interconnected biogeochemical processes in an aquifer system.</title>
        <authorList>
            <person name="Anantharaman K."/>
            <person name="Brown C.T."/>
            <person name="Hug L.A."/>
            <person name="Sharon I."/>
            <person name="Castelle C.J."/>
            <person name="Probst A.J."/>
            <person name="Thomas B.C."/>
            <person name="Singh A."/>
            <person name="Wilkins M.J."/>
            <person name="Karaoz U."/>
            <person name="Brodie E.L."/>
            <person name="Williams K.H."/>
            <person name="Hubbard S.S."/>
            <person name="Banfield J.F."/>
        </authorList>
    </citation>
    <scope>NUCLEOTIDE SEQUENCE [LARGE SCALE GENOMIC DNA]</scope>
</reference>
<gene>
    <name evidence="2" type="ORF">A2373_04630</name>
</gene>
<dbReference type="AlphaFoldDB" id="A0A1F6NFP5"/>
<keyword evidence="1" id="KW-0175">Coiled coil</keyword>
<dbReference type="STRING" id="1798697.A2373_04630"/>
<protein>
    <submittedName>
        <fullName evidence="2">Uncharacterized protein</fullName>
    </submittedName>
</protein>
<evidence type="ECO:0000313" key="2">
    <source>
        <dbReference type="EMBL" id="OGH82671.1"/>
    </source>
</evidence>
<sequence length="118" mass="13904">MDHNIQDIFMGIQEKKSELKDLKSVCKQVLESSGEYQEVEEQLKTLREKRKVIVKKAYEQCSGEMIKIEDLKIDIESDQEMLNDIAMTKYTKGETIEIKDKYDNEYEPVFTVKFKKAN</sequence>
<comment type="caution">
    <text evidence="2">The sequence shown here is derived from an EMBL/GenBank/DDBJ whole genome shotgun (WGS) entry which is preliminary data.</text>
</comment>
<dbReference type="Proteomes" id="UP000176300">
    <property type="component" value="Unassembled WGS sequence"/>
</dbReference>
<evidence type="ECO:0000256" key="1">
    <source>
        <dbReference type="SAM" id="Coils"/>
    </source>
</evidence>
<evidence type="ECO:0000313" key="3">
    <source>
        <dbReference type="Proteomes" id="UP000176300"/>
    </source>
</evidence>
<name>A0A1F6NFP5_9BACT</name>